<dbReference type="EMBL" id="MT142960">
    <property type="protein sequence ID" value="QJA91084.1"/>
    <property type="molecule type" value="Genomic_DNA"/>
</dbReference>
<protein>
    <submittedName>
        <fullName evidence="1">Uncharacterized protein</fullName>
    </submittedName>
</protein>
<dbReference type="AlphaFoldDB" id="A0A6M3LCI4"/>
<reference evidence="1" key="1">
    <citation type="submission" date="2020-03" db="EMBL/GenBank/DDBJ databases">
        <title>The deep terrestrial virosphere.</title>
        <authorList>
            <person name="Holmfeldt K."/>
            <person name="Nilsson E."/>
            <person name="Simone D."/>
            <person name="Lopez-Fernandez M."/>
            <person name="Wu X."/>
            <person name="de Brujin I."/>
            <person name="Lundin D."/>
            <person name="Andersson A."/>
            <person name="Bertilsson S."/>
            <person name="Dopson M."/>
        </authorList>
    </citation>
    <scope>NUCLEOTIDE SEQUENCE</scope>
    <source>
        <strain evidence="1">MM415B03482</strain>
    </source>
</reference>
<accession>A0A6M3LCI4</accession>
<gene>
    <name evidence="1" type="ORF">MM415B03482_0011</name>
</gene>
<organism evidence="1">
    <name type="scientific">viral metagenome</name>
    <dbReference type="NCBI Taxonomy" id="1070528"/>
    <lineage>
        <taxon>unclassified sequences</taxon>
        <taxon>metagenomes</taxon>
        <taxon>organismal metagenomes</taxon>
    </lineage>
</organism>
<evidence type="ECO:0000313" key="1">
    <source>
        <dbReference type="EMBL" id="QJA91084.1"/>
    </source>
</evidence>
<sequence>MYIDYNYGIGILPVSLFCNDKDLDIQILYDEILAQNCRDIVFYEFPDFTKLSWVIPRLMMEGYYVTIVCEDSVPILLVPTRFFTIITKVTPDIDRVIISLRENDILLARVKSIGELVRIRNIMIREDKKYKLMFDPSSLDKKEILNYKIYDIELYGGICI</sequence>
<proteinExistence type="predicted"/>
<name>A0A6M3LCI4_9ZZZZ</name>